<proteinExistence type="inferred from homology"/>
<comment type="similarity">
    <text evidence="1 7">Belongs to the peptidase C14A family.</text>
</comment>
<keyword evidence="2" id="KW-0645">Protease</keyword>
<dbReference type="PROSITE" id="PS01122">
    <property type="entry name" value="CASPASE_CYS"/>
    <property type="match status" value="1"/>
</dbReference>
<accession>A0ABM0M9G8</accession>
<keyword evidence="10" id="KW-1185">Reference proteome</keyword>
<keyword evidence="3" id="KW-0053">Apoptosis</keyword>
<dbReference type="PROSITE" id="PS50208">
    <property type="entry name" value="CASPASE_P20"/>
    <property type="match status" value="1"/>
</dbReference>
<dbReference type="PANTHER" id="PTHR48169">
    <property type="entry name" value="DED DOMAIN-CONTAINING PROTEIN"/>
    <property type="match status" value="1"/>
</dbReference>
<dbReference type="PROSITE" id="PS01121">
    <property type="entry name" value="CASPASE_HIS"/>
    <property type="match status" value="1"/>
</dbReference>
<dbReference type="PRINTS" id="PR00376">
    <property type="entry name" value="IL1BCENZYME"/>
</dbReference>
<evidence type="ECO:0000256" key="1">
    <source>
        <dbReference type="ARBA" id="ARBA00010134"/>
    </source>
</evidence>
<dbReference type="SMART" id="SM00115">
    <property type="entry name" value="CASc"/>
    <property type="match status" value="1"/>
</dbReference>
<organism evidence="10 11">
    <name type="scientific">Saccoglossus kowalevskii</name>
    <name type="common">Acorn worm</name>
    <dbReference type="NCBI Taxonomy" id="10224"/>
    <lineage>
        <taxon>Eukaryota</taxon>
        <taxon>Metazoa</taxon>
        <taxon>Hemichordata</taxon>
        <taxon>Enteropneusta</taxon>
        <taxon>Harrimaniidae</taxon>
        <taxon>Saccoglossus</taxon>
    </lineage>
</organism>
<evidence type="ECO:0000313" key="10">
    <source>
        <dbReference type="Proteomes" id="UP000694865"/>
    </source>
</evidence>
<protein>
    <submittedName>
        <fullName evidence="11">Caspase-8-like</fullName>
    </submittedName>
</protein>
<evidence type="ECO:0000256" key="2">
    <source>
        <dbReference type="ARBA" id="ARBA00022670"/>
    </source>
</evidence>
<dbReference type="Pfam" id="PF00656">
    <property type="entry name" value="Peptidase_C14"/>
    <property type="match status" value="1"/>
</dbReference>
<dbReference type="PANTHER" id="PTHR48169:SF7">
    <property type="entry name" value="CASPASE 10"/>
    <property type="match status" value="1"/>
</dbReference>
<dbReference type="InterPro" id="IPR001309">
    <property type="entry name" value="Pept_C14_p20"/>
</dbReference>
<dbReference type="InterPro" id="IPR002138">
    <property type="entry name" value="Pept_C14_p10"/>
</dbReference>
<sequence>MVLPHEDLNAADMLDVLWSTRLMDHRQFSCLIVCILSHGTLGKVCGCDGVTITLQELAKPFTPKYCKGLVGKPKMFFIQACQGEQSQQGIAQPSSTPQRDAIPFQYSSAPIQHSLQSSDESLPSIPNEADFLYGFCTVPGYEAYRDPDPSRGSWYISKLVESLEKYASTKHLLDILILVNKGVAEKGDENYKQMPAPQFTLRKKVLFN</sequence>
<dbReference type="InterPro" id="IPR029030">
    <property type="entry name" value="Caspase-like_dom_sf"/>
</dbReference>
<dbReference type="SUPFAM" id="SSF52129">
    <property type="entry name" value="Caspase-like"/>
    <property type="match status" value="1"/>
</dbReference>
<gene>
    <name evidence="11" type="primary">LOC102805384</name>
</gene>
<evidence type="ECO:0000256" key="5">
    <source>
        <dbReference type="ARBA" id="ARBA00022807"/>
    </source>
</evidence>
<evidence type="ECO:0000259" key="8">
    <source>
        <dbReference type="PROSITE" id="PS50207"/>
    </source>
</evidence>
<evidence type="ECO:0000256" key="4">
    <source>
        <dbReference type="ARBA" id="ARBA00022801"/>
    </source>
</evidence>
<feature type="domain" description="Caspase family p20" evidence="9">
    <location>
        <begin position="1"/>
        <end position="85"/>
    </location>
</feature>
<dbReference type="RefSeq" id="XP_006816659.1">
    <property type="nucleotide sequence ID" value="XM_006816596.1"/>
</dbReference>
<dbReference type="PROSITE" id="PS50207">
    <property type="entry name" value="CASPASE_P10"/>
    <property type="match status" value="1"/>
</dbReference>
<evidence type="ECO:0000256" key="3">
    <source>
        <dbReference type="ARBA" id="ARBA00022703"/>
    </source>
</evidence>
<dbReference type="Gene3D" id="3.40.50.1460">
    <property type="match status" value="1"/>
</dbReference>
<evidence type="ECO:0000256" key="6">
    <source>
        <dbReference type="ARBA" id="ARBA00023145"/>
    </source>
</evidence>
<dbReference type="Proteomes" id="UP000694865">
    <property type="component" value="Unplaced"/>
</dbReference>
<dbReference type="GeneID" id="102805384"/>
<evidence type="ECO:0000259" key="9">
    <source>
        <dbReference type="PROSITE" id="PS50208"/>
    </source>
</evidence>
<dbReference type="CDD" id="cd00032">
    <property type="entry name" value="CASc"/>
    <property type="match status" value="1"/>
</dbReference>
<dbReference type="InterPro" id="IPR015917">
    <property type="entry name" value="Pept_C14A"/>
</dbReference>
<evidence type="ECO:0000313" key="11">
    <source>
        <dbReference type="RefSeq" id="XP_006816659.1"/>
    </source>
</evidence>
<reference evidence="11" key="1">
    <citation type="submission" date="2025-08" db="UniProtKB">
        <authorList>
            <consortium name="RefSeq"/>
        </authorList>
    </citation>
    <scope>IDENTIFICATION</scope>
    <source>
        <tissue evidence="11">Testes</tissue>
    </source>
</reference>
<keyword evidence="4" id="KW-0378">Hydrolase</keyword>
<feature type="domain" description="Caspase family p10" evidence="8">
    <location>
        <begin position="121"/>
        <end position="208"/>
    </location>
</feature>
<keyword evidence="5" id="KW-0788">Thiol protease</keyword>
<dbReference type="InterPro" id="IPR011600">
    <property type="entry name" value="Pept_C14_caspase"/>
</dbReference>
<name>A0ABM0M9G8_SACKO</name>
<evidence type="ECO:0000256" key="7">
    <source>
        <dbReference type="RuleBase" id="RU003971"/>
    </source>
</evidence>
<keyword evidence="6" id="KW-0865">Zymogen</keyword>
<dbReference type="InterPro" id="IPR016129">
    <property type="entry name" value="Caspase_his_AS"/>
</dbReference>
<dbReference type="InterPro" id="IPR033139">
    <property type="entry name" value="Caspase_cys_AS"/>
</dbReference>